<keyword evidence="3 8" id="KW-0719">Serine esterase</keyword>
<dbReference type="Pfam" id="PF12697">
    <property type="entry name" value="Abhydrolase_6"/>
    <property type="match status" value="1"/>
</dbReference>
<dbReference type="EC" id="3.1.1.-" evidence="8"/>
<dbReference type="PANTHER" id="PTHR14189:SF0">
    <property type="entry name" value="PROTEIN PHOSPHATASE METHYLESTERASE 1"/>
    <property type="match status" value="1"/>
</dbReference>
<evidence type="ECO:0000256" key="4">
    <source>
        <dbReference type="ARBA" id="ARBA00022801"/>
    </source>
</evidence>
<protein>
    <recommendedName>
        <fullName evidence="2 8">Protein phosphatase methylesterase 1</fullName>
        <shortName evidence="8">PME-1</shortName>
        <ecNumber evidence="8">3.1.1.-</ecNumber>
    </recommendedName>
</protein>
<dbReference type="InterPro" id="IPR016812">
    <property type="entry name" value="PPase_methylesterase_euk"/>
</dbReference>
<dbReference type="EMBL" id="CP119942">
    <property type="protein sequence ID" value="WFD04492.1"/>
    <property type="molecule type" value="Genomic_DNA"/>
</dbReference>
<evidence type="ECO:0000256" key="3">
    <source>
        <dbReference type="ARBA" id="ARBA00022487"/>
    </source>
</evidence>
<evidence type="ECO:0000313" key="12">
    <source>
        <dbReference type="EMBL" id="WFD04492.1"/>
    </source>
</evidence>
<dbReference type="InterPro" id="IPR029058">
    <property type="entry name" value="AB_hydrolase_fold"/>
</dbReference>
<dbReference type="GO" id="GO:0051723">
    <property type="term" value="F:protein methylesterase activity"/>
    <property type="evidence" value="ECO:0007669"/>
    <property type="project" value="UniProtKB-EC"/>
</dbReference>
<dbReference type="PIRSF" id="PIRSF022950">
    <property type="entry name" value="PPase_methylesterase_euk"/>
    <property type="match status" value="1"/>
</dbReference>
<feature type="active site" evidence="9">
    <location>
        <position position="218"/>
    </location>
</feature>
<comment type="function">
    <text evidence="8">Demethylates proteins that have been reversibly carboxymethylated.</text>
</comment>
<dbReference type="InterPro" id="IPR000073">
    <property type="entry name" value="AB_hydrolase_1"/>
</dbReference>
<dbReference type="Proteomes" id="UP001214603">
    <property type="component" value="Chromosome 9"/>
</dbReference>
<comment type="catalytic activity">
    <reaction evidence="6">
        <text>a monoacylglycerol + H2O = glycerol + a fatty acid + H(+)</text>
        <dbReference type="Rhea" id="RHEA:15245"/>
        <dbReference type="ChEBI" id="CHEBI:15377"/>
        <dbReference type="ChEBI" id="CHEBI:15378"/>
        <dbReference type="ChEBI" id="CHEBI:17408"/>
        <dbReference type="ChEBI" id="CHEBI:17754"/>
        <dbReference type="ChEBI" id="CHEBI:28868"/>
    </reaction>
</comment>
<name>A0AAF0E3Q4_9BASI</name>
<evidence type="ECO:0000256" key="1">
    <source>
        <dbReference type="ARBA" id="ARBA00008645"/>
    </source>
</evidence>
<organism evidence="12 13">
    <name type="scientific">Malassezia obtusa</name>
    <dbReference type="NCBI Taxonomy" id="76774"/>
    <lineage>
        <taxon>Eukaryota</taxon>
        <taxon>Fungi</taxon>
        <taxon>Dikarya</taxon>
        <taxon>Basidiomycota</taxon>
        <taxon>Ustilaginomycotina</taxon>
        <taxon>Malasseziomycetes</taxon>
        <taxon>Malasseziales</taxon>
        <taxon>Malasseziaceae</taxon>
        <taxon>Malassezia</taxon>
    </lineage>
</organism>
<evidence type="ECO:0000256" key="6">
    <source>
        <dbReference type="ARBA" id="ARBA00048461"/>
    </source>
</evidence>
<feature type="active site" evidence="9">
    <location>
        <position position="190"/>
    </location>
</feature>
<keyword evidence="13" id="KW-1185">Reference proteome</keyword>
<dbReference type="AlphaFoldDB" id="A0AAF0E3Q4"/>
<evidence type="ECO:0000259" key="11">
    <source>
        <dbReference type="Pfam" id="PF12697"/>
    </source>
</evidence>
<comment type="catalytic activity">
    <reaction evidence="7">
        <text>[phosphatase 2A protein]-C-terminal L-leucine methyl ester + H2O = [phosphatase 2A protein]-C-terminal L-leucine + methanol + H(+)</text>
        <dbReference type="Rhea" id="RHEA:48548"/>
        <dbReference type="Rhea" id="RHEA-COMP:12134"/>
        <dbReference type="Rhea" id="RHEA-COMP:12135"/>
        <dbReference type="ChEBI" id="CHEBI:15377"/>
        <dbReference type="ChEBI" id="CHEBI:15378"/>
        <dbReference type="ChEBI" id="CHEBI:17790"/>
        <dbReference type="ChEBI" id="CHEBI:90516"/>
        <dbReference type="ChEBI" id="CHEBI:90517"/>
        <dbReference type="EC" id="3.1.1.89"/>
    </reaction>
</comment>
<accession>A0AAF0E3Q4</accession>
<gene>
    <name evidence="12" type="primary">PPE1</name>
    <name evidence="12" type="ORF">MOBT1_003202</name>
</gene>
<dbReference type="PANTHER" id="PTHR14189">
    <property type="entry name" value="PROTEIN PHOSPHATASE METHYLESTERASE-1 RELATED"/>
    <property type="match status" value="1"/>
</dbReference>
<evidence type="ECO:0000256" key="8">
    <source>
        <dbReference type="PIRNR" id="PIRNR022950"/>
    </source>
</evidence>
<feature type="domain" description="AB hydrolase-1" evidence="11">
    <location>
        <begin position="107"/>
        <end position="359"/>
    </location>
</feature>
<keyword evidence="4 8" id="KW-0378">Hydrolase</keyword>
<comment type="similarity">
    <text evidence="1 8">Belongs to the AB hydrolase superfamily.</text>
</comment>
<evidence type="ECO:0000256" key="10">
    <source>
        <dbReference type="SAM" id="MobiDB-lite"/>
    </source>
</evidence>
<evidence type="ECO:0000256" key="9">
    <source>
        <dbReference type="PIRSR" id="PIRSR022950-1"/>
    </source>
</evidence>
<feature type="region of interest" description="Disordered" evidence="10">
    <location>
        <begin position="17"/>
        <end position="44"/>
    </location>
</feature>
<proteinExistence type="inferred from homology"/>
<reference evidence="12" key="1">
    <citation type="submission" date="2023-03" db="EMBL/GenBank/DDBJ databases">
        <title>Mating type loci evolution in Malassezia.</title>
        <authorList>
            <person name="Coelho M.A."/>
        </authorList>
    </citation>
    <scope>NUCLEOTIDE SEQUENCE</scope>
    <source>
        <strain evidence="12">CBS 7876</strain>
    </source>
</reference>
<comment type="catalytic activity">
    <reaction evidence="5">
        <text>a diacylglycerol + H2O = a monoacylglycerol + a fatty acid + H(+)</text>
        <dbReference type="Rhea" id="RHEA:32731"/>
        <dbReference type="ChEBI" id="CHEBI:15377"/>
        <dbReference type="ChEBI" id="CHEBI:15378"/>
        <dbReference type="ChEBI" id="CHEBI:17408"/>
        <dbReference type="ChEBI" id="CHEBI:18035"/>
        <dbReference type="ChEBI" id="CHEBI:28868"/>
    </reaction>
</comment>
<evidence type="ECO:0000313" key="13">
    <source>
        <dbReference type="Proteomes" id="UP001214603"/>
    </source>
</evidence>
<evidence type="ECO:0000256" key="2">
    <source>
        <dbReference type="ARBA" id="ARBA00020672"/>
    </source>
</evidence>
<dbReference type="SUPFAM" id="SSF53474">
    <property type="entry name" value="alpha/beta-Hydrolases"/>
    <property type="match status" value="1"/>
</dbReference>
<sequence length="391" mass="42033">MSEANLRVAALKKRAGAIAPEPAAEDEEAKDTLGELPGARMPRPASVVPPACAPAAYAPLKSDDCFATALEVEIAVAGGDAPAVVRTYFTPPSTAGPEGSLAKSTLFVCHHGAGSDALSFALMAKEVTARTRGEVGVLAYDCRAHGRSQFPPHAARDLSLSALTADLLAVLTTLFPEPAKRPSIVLVGHSMGGAVAVSAAHALQAQALLRVSGVAMLDIVEGTSLRLLPHMIGVIQRRPEGFVSVEAAVQWHVETRAIRNLESARRSVPSLLRYDASCEPLPWRWATDLAATEPFWRGWFTGLSGRFLATRAARLLILAETDHLDQELMIGQMQGKYQLSIARMAGHCVQEVRRKLTQDEPQETAQTLVQFWERNEKPALPVPQVRKVGQV</sequence>
<feature type="active site" evidence="9">
    <location>
        <position position="347"/>
    </location>
</feature>
<evidence type="ECO:0000256" key="5">
    <source>
        <dbReference type="ARBA" id="ARBA00047591"/>
    </source>
</evidence>
<dbReference type="Gene3D" id="3.40.50.1820">
    <property type="entry name" value="alpha/beta hydrolase"/>
    <property type="match status" value="1"/>
</dbReference>
<evidence type="ECO:0000256" key="7">
    <source>
        <dbReference type="ARBA" id="ARBA00049203"/>
    </source>
</evidence>